<dbReference type="HOGENOM" id="CLU_1676802_0_0_11"/>
<accession>F8JMC1</accession>
<dbReference type="AlphaFoldDB" id="F8JMC1"/>
<dbReference type="Proteomes" id="UP000007842">
    <property type="component" value="Plasmid pSCATT"/>
</dbReference>
<geneLocation type="plasmid" evidence="1 2">
    <name>pSCATT</name>
</geneLocation>
<dbReference type="KEGG" id="scy:SCATT_p10560"/>
<gene>
    <name evidence="1" type="ordered locus">SCATT_p10560</name>
</gene>
<keyword evidence="1" id="KW-0614">Plasmid</keyword>
<name>F8JMC1_STREN</name>
<sequence length="138" mass="13412">MDGGRGRGGAMARLSAVCVVLFGLFLMHGVPAAAEGCHGAAPAVAPVHHGAAPVPAVGSGSSRADGQGVSGAHGSLCVAVTSRDRIALPSAWLVAAVGVAVLLVPPPTGRPGTAGPASRRGPPYGGRALLLRVCVARS</sequence>
<dbReference type="RefSeq" id="WP_014151137.1">
    <property type="nucleotide sequence ID" value="NC_016113.1"/>
</dbReference>
<dbReference type="KEGG" id="sct:SCAT_p0682"/>
<evidence type="ECO:0000313" key="2">
    <source>
        <dbReference type="Proteomes" id="UP000007842"/>
    </source>
</evidence>
<keyword evidence="2" id="KW-1185">Reference proteome</keyword>
<evidence type="ECO:0000313" key="1">
    <source>
        <dbReference type="EMBL" id="AEW99249.1"/>
    </source>
</evidence>
<protein>
    <submittedName>
        <fullName evidence="1">Uncharacterized protein</fullName>
    </submittedName>
</protein>
<organism evidence="1 2">
    <name type="scientific">Streptantibioticus cattleyicolor (strain ATCC 35852 / DSM 46488 / JCM 4925 / NBRC 14057 / NRRL 8057)</name>
    <name type="common">Streptomyces cattleya</name>
    <dbReference type="NCBI Taxonomy" id="1003195"/>
    <lineage>
        <taxon>Bacteria</taxon>
        <taxon>Bacillati</taxon>
        <taxon>Actinomycetota</taxon>
        <taxon>Actinomycetes</taxon>
        <taxon>Kitasatosporales</taxon>
        <taxon>Streptomycetaceae</taxon>
        <taxon>Streptantibioticus</taxon>
    </lineage>
</organism>
<dbReference type="EMBL" id="CP003229">
    <property type="protein sequence ID" value="AEW99249.1"/>
    <property type="molecule type" value="Genomic_DNA"/>
</dbReference>
<dbReference type="PATRIC" id="fig|1003195.11.peg.659"/>
<proteinExistence type="predicted"/>
<reference evidence="2" key="1">
    <citation type="submission" date="2011-12" db="EMBL/GenBank/DDBJ databases">
        <title>Complete genome sequence of Streptomyces cattleya strain DSM 46488.</title>
        <authorList>
            <person name="Ou H.-Y."/>
            <person name="Li P."/>
            <person name="Zhao C."/>
            <person name="O'Hagan D."/>
            <person name="Deng Z."/>
        </authorList>
    </citation>
    <scope>NUCLEOTIDE SEQUENCE [LARGE SCALE GENOMIC DNA]</scope>
    <source>
        <strain evidence="2">ATCC 35852 / DSM 46488 / JCM 4925 / NBRC 14057 / NRRL 8057</strain>
        <plasmid evidence="2">Plasmid pSCATT</plasmid>
    </source>
</reference>
<accession>G8XE95</accession>